<gene>
    <name evidence="2" type="ORF">GC098_06430</name>
</gene>
<protein>
    <submittedName>
        <fullName evidence="2">Glycosyl hydrolase</fullName>
    </submittedName>
</protein>
<dbReference type="SUPFAM" id="SSF110296">
    <property type="entry name" value="Oligoxyloglucan reducing end-specific cellobiohydrolase"/>
    <property type="match status" value="1"/>
</dbReference>
<keyword evidence="3" id="KW-1185">Reference proteome</keyword>
<sequence length="297" mass="32105">MKYKVNLVSSIIAASLMLSACSASKVSMEHIHGLGYSTDGKQIMIPSHTGLVVYSGSKWSHVDAPKNDYMGFVAVDNGFYSSGHPGVGSNLKNPIGIVKSPDMGKTITKLDLEGNSDFHGMTVGYKTHTIYVFNAQPNPKMKSAGLYYTKDEAKTWSKSEMNGFSGEPLTLATHPTDDKVIALGSKEGLYLSNDSGNHFEMLFPGLVVASSAFSNNGELFIAAANSPTMFQFNLSSKEKKEIKLPTLEKGDAISYMAQNPTDSNEIVLATFNKDIFMSKDVGVKWTKIADKGNGISK</sequence>
<proteinExistence type="predicted"/>
<comment type="caution">
    <text evidence="2">The sequence shown here is derived from an EMBL/GenBank/DDBJ whole genome shotgun (WGS) entry which is preliminary data.</text>
</comment>
<name>A0ABX1XR98_9BACL</name>
<evidence type="ECO:0000256" key="1">
    <source>
        <dbReference type="SAM" id="SignalP"/>
    </source>
</evidence>
<organism evidence="2 3">
    <name type="scientific">Paenibacillus phytorum</name>
    <dbReference type="NCBI Taxonomy" id="2654977"/>
    <lineage>
        <taxon>Bacteria</taxon>
        <taxon>Bacillati</taxon>
        <taxon>Bacillota</taxon>
        <taxon>Bacilli</taxon>
        <taxon>Bacillales</taxon>
        <taxon>Paenibacillaceae</taxon>
        <taxon>Paenibacillus</taxon>
    </lineage>
</organism>
<dbReference type="NCBIfam" id="NF045728">
    <property type="entry name" value="glycosyl_F510_1955"/>
    <property type="match status" value="1"/>
</dbReference>
<reference evidence="2 3" key="1">
    <citation type="submission" date="2019-10" db="EMBL/GenBank/DDBJ databases">
        <title>Description of Paenibacillus terrestris sp. nov.</title>
        <authorList>
            <person name="Carlier A."/>
            <person name="Qi S."/>
        </authorList>
    </citation>
    <scope>NUCLEOTIDE SEQUENCE [LARGE SCALE GENOMIC DNA]</scope>
    <source>
        <strain evidence="2 3">LMG 31458</strain>
    </source>
</reference>
<evidence type="ECO:0000313" key="2">
    <source>
        <dbReference type="EMBL" id="NOU71070.1"/>
    </source>
</evidence>
<keyword evidence="1" id="KW-0732">Signal</keyword>
<dbReference type="EMBL" id="WHOA01000039">
    <property type="protein sequence ID" value="NOU71070.1"/>
    <property type="molecule type" value="Genomic_DNA"/>
</dbReference>
<dbReference type="Proteomes" id="UP000616779">
    <property type="component" value="Unassembled WGS sequence"/>
</dbReference>
<dbReference type="RefSeq" id="WP_171642132.1">
    <property type="nucleotide sequence ID" value="NZ_WHOA01000039.1"/>
</dbReference>
<dbReference type="PROSITE" id="PS51257">
    <property type="entry name" value="PROKAR_LIPOPROTEIN"/>
    <property type="match status" value="1"/>
</dbReference>
<feature type="chain" id="PRO_5046993955" evidence="1">
    <location>
        <begin position="21"/>
        <end position="297"/>
    </location>
</feature>
<accession>A0ABX1XR98</accession>
<feature type="signal peptide" evidence="1">
    <location>
        <begin position="1"/>
        <end position="20"/>
    </location>
</feature>
<dbReference type="InterPro" id="IPR054817">
    <property type="entry name" value="Glycosyl_F510_1955-like"/>
</dbReference>
<keyword evidence="2" id="KW-0378">Hydrolase</keyword>
<evidence type="ECO:0000313" key="3">
    <source>
        <dbReference type="Proteomes" id="UP000616779"/>
    </source>
</evidence>
<dbReference type="Gene3D" id="2.130.10.10">
    <property type="entry name" value="YVTN repeat-like/Quinoprotein amine dehydrogenase"/>
    <property type="match status" value="1"/>
</dbReference>
<dbReference type="InterPro" id="IPR015943">
    <property type="entry name" value="WD40/YVTN_repeat-like_dom_sf"/>
</dbReference>
<dbReference type="GO" id="GO:0016787">
    <property type="term" value="F:hydrolase activity"/>
    <property type="evidence" value="ECO:0007669"/>
    <property type="project" value="UniProtKB-KW"/>
</dbReference>